<accession>A0A9D4T031</accession>
<sequence>MQTKKARTSGSTEHAANGLAPGKQESYVPTVGLNIRNDLSLSLVFVPRELDPKGTASRARARHNGISVCTISSAAPSELVSSTQTATYWLARKRVYAILWNLKKASAAYVRVPRGKLAVLRSPGQLNLTNGVATTTQFTSVYIRAELAAFAGLVEWWIGINLQLLRLWASRRQAEVASKRDPTASAIRLEAQRLQAAARRHERRLERGRWMDWCSSLGPSASNASIWRTFRAMERGRRPPDPAACALLASGQTPSAFADIVAHTFFPALDMAPPPFTAQNCLPAYAETSAIAPWNKMQLTENKPLGRLYNPVPRQANAQVSRLLRADHQDTATLVAYTDASVSGTAIHTALVCPSIPEACQTCSYFADPAPPVHLAELAAILAWYRDFYSGTRGQEIRWRLLELTVL</sequence>
<protein>
    <submittedName>
        <fullName evidence="2">Uncharacterized protein</fullName>
    </submittedName>
</protein>
<gene>
    <name evidence="2" type="ORF">HPB52_018815</name>
</gene>
<reference evidence="2" key="1">
    <citation type="journal article" date="2020" name="Cell">
        <title>Large-Scale Comparative Analyses of Tick Genomes Elucidate Their Genetic Diversity and Vector Capacities.</title>
        <authorList>
            <consortium name="Tick Genome and Microbiome Consortium (TIGMIC)"/>
            <person name="Jia N."/>
            <person name="Wang J."/>
            <person name="Shi W."/>
            <person name="Du L."/>
            <person name="Sun Y."/>
            <person name="Zhan W."/>
            <person name="Jiang J.F."/>
            <person name="Wang Q."/>
            <person name="Zhang B."/>
            <person name="Ji P."/>
            <person name="Bell-Sakyi L."/>
            <person name="Cui X.M."/>
            <person name="Yuan T.T."/>
            <person name="Jiang B.G."/>
            <person name="Yang W.F."/>
            <person name="Lam T.T."/>
            <person name="Chang Q.C."/>
            <person name="Ding S.J."/>
            <person name="Wang X.J."/>
            <person name="Zhu J.G."/>
            <person name="Ruan X.D."/>
            <person name="Zhao L."/>
            <person name="Wei J.T."/>
            <person name="Ye R.Z."/>
            <person name="Que T.C."/>
            <person name="Du C.H."/>
            <person name="Zhou Y.H."/>
            <person name="Cheng J.X."/>
            <person name="Dai P.F."/>
            <person name="Guo W.B."/>
            <person name="Han X.H."/>
            <person name="Huang E.J."/>
            <person name="Li L.F."/>
            <person name="Wei W."/>
            <person name="Gao Y.C."/>
            <person name="Liu J.Z."/>
            <person name="Shao H.Z."/>
            <person name="Wang X."/>
            <person name="Wang C.C."/>
            <person name="Yang T.C."/>
            <person name="Huo Q.B."/>
            <person name="Li W."/>
            <person name="Chen H.Y."/>
            <person name="Chen S.E."/>
            <person name="Zhou L.G."/>
            <person name="Ni X.B."/>
            <person name="Tian J.H."/>
            <person name="Sheng Y."/>
            <person name="Liu T."/>
            <person name="Pan Y.S."/>
            <person name="Xia L.Y."/>
            <person name="Li J."/>
            <person name="Zhao F."/>
            <person name="Cao W.C."/>
        </authorList>
    </citation>
    <scope>NUCLEOTIDE SEQUENCE</scope>
    <source>
        <strain evidence="2">Rsan-2018</strain>
    </source>
</reference>
<proteinExistence type="predicted"/>
<evidence type="ECO:0000313" key="2">
    <source>
        <dbReference type="EMBL" id="KAH7962939.1"/>
    </source>
</evidence>
<dbReference type="AlphaFoldDB" id="A0A9D4T031"/>
<evidence type="ECO:0000313" key="3">
    <source>
        <dbReference type="Proteomes" id="UP000821837"/>
    </source>
</evidence>
<keyword evidence="3" id="KW-1185">Reference proteome</keyword>
<name>A0A9D4T031_RHISA</name>
<feature type="region of interest" description="Disordered" evidence="1">
    <location>
        <begin position="1"/>
        <end position="23"/>
    </location>
</feature>
<comment type="caution">
    <text evidence="2">The sequence shown here is derived from an EMBL/GenBank/DDBJ whole genome shotgun (WGS) entry which is preliminary data.</text>
</comment>
<reference evidence="2" key="2">
    <citation type="submission" date="2021-09" db="EMBL/GenBank/DDBJ databases">
        <authorList>
            <person name="Jia N."/>
            <person name="Wang J."/>
            <person name="Shi W."/>
            <person name="Du L."/>
            <person name="Sun Y."/>
            <person name="Zhan W."/>
            <person name="Jiang J."/>
            <person name="Wang Q."/>
            <person name="Zhang B."/>
            <person name="Ji P."/>
            <person name="Sakyi L.B."/>
            <person name="Cui X."/>
            <person name="Yuan T."/>
            <person name="Jiang B."/>
            <person name="Yang W."/>
            <person name="Lam T.T.-Y."/>
            <person name="Chang Q."/>
            <person name="Ding S."/>
            <person name="Wang X."/>
            <person name="Zhu J."/>
            <person name="Ruan X."/>
            <person name="Zhao L."/>
            <person name="Wei J."/>
            <person name="Que T."/>
            <person name="Du C."/>
            <person name="Cheng J."/>
            <person name="Dai P."/>
            <person name="Han X."/>
            <person name="Huang E."/>
            <person name="Gao Y."/>
            <person name="Liu J."/>
            <person name="Shao H."/>
            <person name="Ye R."/>
            <person name="Li L."/>
            <person name="Wei W."/>
            <person name="Wang X."/>
            <person name="Wang C."/>
            <person name="Huo Q."/>
            <person name="Li W."/>
            <person name="Guo W."/>
            <person name="Chen H."/>
            <person name="Chen S."/>
            <person name="Zhou L."/>
            <person name="Zhou L."/>
            <person name="Ni X."/>
            <person name="Tian J."/>
            <person name="Zhou Y."/>
            <person name="Sheng Y."/>
            <person name="Liu T."/>
            <person name="Pan Y."/>
            <person name="Xia L."/>
            <person name="Li J."/>
            <person name="Zhao F."/>
            <person name="Cao W."/>
        </authorList>
    </citation>
    <scope>NUCLEOTIDE SEQUENCE</scope>
    <source>
        <strain evidence="2">Rsan-2018</strain>
        <tissue evidence="2">Larvae</tissue>
    </source>
</reference>
<dbReference type="Proteomes" id="UP000821837">
    <property type="component" value="Chromosome 3"/>
</dbReference>
<organism evidence="2 3">
    <name type="scientific">Rhipicephalus sanguineus</name>
    <name type="common">Brown dog tick</name>
    <name type="synonym">Ixodes sanguineus</name>
    <dbReference type="NCBI Taxonomy" id="34632"/>
    <lineage>
        <taxon>Eukaryota</taxon>
        <taxon>Metazoa</taxon>
        <taxon>Ecdysozoa</taxon>
        <taxon>Arthropoda</taxon>
        <taxon>Chelicerata</taxon>
        <taxon>Arachnida</taxon>
        <taxon>Acari</taxon>
        <taxon>Parasitiformes</taxon>
        <taxon>Ixodida</taxon>
        <taxon>Ixodoidea</taxon>
        <taxon>Ixodidae</taxon>
        <taxon>Rhipicephalinae</taxon>
        <taxon>Rhipicephalus</taxon>
        <taxon>Rhipicephalus</taxon>
    </lineage>
</organism>
<dbReference type="EMBL" id="JABSTV010001249">
    <property type="protein sequence ID" value="KAH7962939.1"/>
    <property type="molecule type" value="Genomic_DNA"/>
</dbReference>
<evidence type="ECO:0000256" key="1">
    <source>
        <dbReference type="SAM" id="MobiDB-lite"/>
    </source>
</evidence>